<evidence type="ECO:0000256" key="7">
    <source>
        <dbReference type="ARBA" id="ARBA00022723"/>
    </source>
</evidence>
<evidence type="ECO:0000256" key="9">
    <source>
        <dbReference type="ARBA" id="ARBA00022833"/>
    </source>
</evidence>
<dbReference type="InterPro" id="IPR006560">
    <property type="entry name" value="AWS_dom"/>
</dbReference>
<proteinExistence type="predicted"/>
<protein>
    <submittedName>
        <fullName evidence="14">Uncharacterized protein</fullName>
    </submittedName>
</protein>
<evidence type="ECO:0000256" key="3">
    <source>
        <dbReference type="ARBA" id="ARBA00022454"/>
    </source>
</evidence>
<organism evidence="14 15">
    <name type="scientific">Erythroxylum novogranatense</name>
    <dbReference type="NCBI Taxonomy" id="1862640"/>
    <lineage>
        <taxon>Eukaryota</taxon>
        <taxon>Viridiplantae</taxon>
        <taxon>Streptophyta</taxon>
        <taxon>Embryophyta</taxon>
        <taxon>Tracheophyta</taxon>
        <taxon>Spermatophyta</taxon>
        <taxon>Magnoliopsida</taxon>
        <taxon>eudicotyledons</taxon>
        <taxon>Gunneridae</taxon>
        <taxon>Pentapetalae</taxon>
        <taxon>rosids</taxon>
        <taxon>fabids</taxon>
        <taxon>Malpighiales</taxon>
        <taxon>Erythroxylaceae</taxon>
        <taxon>Erythroxylum</taxon>
    </lineage>
</organism>
<evidence type="ECO:0000256" key="11">
    <source>
        <dbReference type="SAM" id="MobiDB-lite"/>
    </source>
</evidence>
<keyword evidence="6" id="KW-0949">S-adenosyl-L-methionine</keyword>
<dbReference type="GO" id="GO:0005634">
    <property type="term" value="C:nucleus"/>
    <property type="evidence" value="ECO:0007669"/>
    <property type="project" value="UniProtKB-SubCell"/>
</dbReference>
<feature type="region of interest" description="Disordered" evidence="11">
    <location>
        <begin position="638"/>
        <end position="672"/>
    </location>
</feature>
<gene>
    <name evidence="14" type="ORF">K2173_023026</name>
</gene>
<sequence length="1305" mass="144025">MSSCENSVSVHEPLFQAVSDQECCSEVCRDPHLEALPCLDGSCNLTDCSVGACGASDGHSELAQSGNADCVEFSEVLETASVDTNVVLAGESQSVVDLVGGKGLEDKCGFNGGYFTDGRQQGTDYDNVETDDQLSVEKVSSSGKNDELENCERSSELTTKYCSRQDRQMNGMEISAQEVVEEKSDAAATIGSHNCDKIIALPGFEMPAEYMLGDASHENDAKQYKQEKDIASVETVQVDMEQTTVDRVERDNRSQISSSMNCGMLSVSCQLRKFGQQDDKNDDRAFCCPSFSSIMKVVGVEVGSLAGEGTIAANRFLVCRGLEKSVDILPMTDSVEKNIRLDGHEAAKPVNSCSGKGCVEIVKKEGDLLDKIVAIPDNYIMSSSDNTSTSDSVTFPSLDAKFIDGSDINSGAAKDGDPVPKDMCTEISAHHDEMPEKSSDVDHLITRQNWQNIHNGEEVVDYLSAENNEMQSDAHRCIKVFPLQPCQRLVENLIVCDSVSDYVQMNGQKDYGNVDGPLTKSTSEVVKEKTDFRAYVKMENCRQTIPVDQNINGKDVSLPEMDPDCSAEKLFSLQSGQCFGDLEKEASNKLSVLLPFGIGAFGTIDSSSVDNCSRGIEDEGIHQGTHIHTSEKYFLDIGSSSSRKSSRERKSCKKIFHSRRSRNKTKASKSRGVIEILTNTARKKRSSFSKPARISTWGVFGSITQIFGLGNVLEPDQSQAHGSSKTRARRGSKKHNKRKPPCFRKSHSQIRLKVKVGEDFGQNIPCIFVRRINDTSAFADPGVRKSSNEPHEKIVFHRPNVIDFYEDKLEEERSEKHLQIFDNKLEETSYTAVVDAHLAHEDLDNMVVHEKLFGDTYRDYIMVPSHVEVGAQGSTLENTYRDLGTSPDSEVINLAPEVQVGSEAMSNSKAFATAKFAAGGERGKKRDTLSQASQCCKKDVCQGAANKNRAEPEEKLEDQQKESGDFYSSEILTSCTSPNSSSNSSSSEHPRLTLSRGTELGLLCDTLKVVISTKAKTVNRQCDDKLLDSKILLTSNKKKGQRLPKKSVGLKKRGYKVSGSAGSRRANSYTKGEVDRNTVNQKKFRDKCDYYAKEYESAGKLEVGLSGVKEQHSPIANAWVRCDDCLKWRRIPFVLVDSIGQANCKWICKDNVDKAYADCSIPQEKSNAEINAELGLSNAEEDACGFYSDHGRLEPNHATVSKEHEFTRIATNQFLHRKCKTQTIDEIMVCHCKVSLDSGLGCGDECLNRMLHIECVRGTCPCGDLCSNQQFQKQNYAKMKWDRCGKKGFGLRLEEDISKGQFLIE</sequence>
<dbReference type="GO" id="GO:0005694">
    <property type="term" value="C:chromosome"/>
    <property type="evidence" value="ECO:0007669"/>
    <property type="project" value="UniProtKB-SubCell"/>
</dbReference>
<dbReference type="PROSITE" id="PS51215">
    <property type="entry name" value="AWS"/>
    <property type="match status" value="1"/>
</dbReference>
<dbReference type="PROSITE" id="PS51050">
    <property type="entry name" value="ZF_CW"/>
    <property type="match status" value="1"/>
</dbReference>
<keyword evidence="9" id="KW-0862">Zinc</keyword>
<evidence type="ECO:0000256" key="4">
    <source>
        <dbReference type="ARBA" id="ARBA00022603"/>
    </source>
</evidence>
<evidence type="ECO:0000256" key="10">
    <source>
        <dbReference type="ARBA" id="ARBA00023242"/>
    </source>
</evidence>
<comment type="subcellular location">
    <subcellularLocation>
        <location evidence="2">Chromosome</location>
    </subcellularLocation>
    <subcellularLocation>
        <location evidence="1">Nucleus</location>
    </subcellularLocation>
</comment>
<dbReference type="SMART" id="SM00570">
    <property type="entry name" value="AWS"/>
    <property type="match status" value="1"/>
</dbReference>
<keyword evidence="10" id="KW-0539">Nucleus</keyword>
<dbReference type="GO" id="GO:0008270">
    <property type="term" value="F:zinc ion binding"/>
    <property type="evidence" value="ECO:0007669"/>
    <property type="project" value="UniProtKB-KW"/>
</dbReference>
<evidence type="ECO:0000256" key="1">
    <source>
        <dbReference type="ARBA" id="ARBA00004123"/>
    </source>
</evidence>
<feature type="region of interest" description="Disordered" evidence="11">
    <location>
        <begin position="714"/>
        <end position="745"/>
    </location>
</feature>
<evidence type="ECO:0000256" key="5">
    <source>
        <dbReference type="ARBA" id="ARBA00022679"/>
    </source>
</evidence>
<dbReference type="InterPro" id="IPR046341">
    <property type="entry name" value="SET_dom_sf"/>
</dbReference>
<evidence type="ECO:0000256" key="6">
    <source>
        <dbReference type="ARBA" id="ARBA00022691"/>
    </source>
</evidence>
<keyword evidence="15" id="KW-1185">Reference proteome</keyword>
<evidence type="ECO:0000313" key="15">
    <source>
        <dbReference type="Proteomes" id="UP001159364"/>
    </source>
</evidence>
<dbReference type="PANTHER" id="PTHR22884">
    <property type="entry name" value="SET DOMAIN PROTEINS"/>
    <property type="match status" value="1"/>
</dbReference>
<evidence type="ECO:0000259" key="13">
    <source>
        <dbReference type="PROSITE" id="PS51215"/>
    </source>
</evidence>
<keyword evidence="5" id="KW-0808">Transferase</keyword>
<evidence type="ECO:0000256" key="2">
    <source>
        <dbReference type="ARBA" id="ARBA00004286"/>
    </source>
</evidence>
<dbReference type="Gene3D" id="3.30.40.100">
    <property type="match status" value="1"/>
</dbReference>
<keyword evidence="7" id="KW-0479">Metal-binding</keyword>
<dbReference type="Gene3D" id="2.170.270.10">
    <property type="entry name" value="SET domain"/>
    <property type="match status" value="1"/>
</dbReference>
<name>A0AAV8T7Y8_9ROSI</name>
<dbReference type="Pfam" id="PF07496">
    <property type="entry name" value="zf-CW"/>
    <property type="match status" value="1"/>
</dbReference>
<accession>A0AAV8T7Y8</accession>
<feature type="domain" description="CW-type" evidence="12">
    <location>
        <begin position="1113"/>
        <end position="1167"/>
    </location>
</feature>
<feature type="compositionally biased region" description="Basic residues" evidence="11">
    <location>
        <begin position="724"/>
        <end position="745"/>
    </location>
</feature>
<dbReference type="SUPFAM" id="SSF82199">
    <property type="entry name" value="SET domain"/>
    <property type="match status" value="1"/>
</dbReference>
<dbReference type="GO" id="GO:0042054">
    <property type="term" value="F:histone methyltransferase activity"/>
    <property type="evidence" value="ECO:0007669"/>
    <property type="project" value="InterPro"/>
</dbReference>
<dbReference type="Pfam" id="PF17907">
    <property type="entry name" value="AWS"/>
    <property type="match status" value="1"/>
</dbReference>
<keyword evidence="3" id="KW-0158">Chromosome</keyword>
<evidence type="ECO:0000256" key="8">
    <source>
        <dbReference type="ARBA" id="ARBA00022771"/>
    </source>
</evidence>
<reference evidence="14 15" key="1">
    <citation type="submission" date="2021-09" db="EMBL/GenBank/DDBJ databases">
        <title>Genomic insights and catalytic innovation underlie evolution of tropane alkaloids biosynthesis.</title>
        <authorList>
            <person name="Wang Y.-J."/>
            <person name="Tian T."/>
            <person name="Huang J.-P."/>
            <person name="Huang S.-X."/>
        </authorList>
    </citation>
    <scope>NUCLEOTIDE SEQUENCE [LARGE SCALE GENOMIC DNA]</scope>
    <source>
        <strain evidence="14">KIB-2018</strain>
        <tissue evidence="14">Leaf</tissue>
    </source>
</reference>
<feature type="domain" description="AWS" evidence="13">
    <location>
        <begin position="1225"/>
        <end position="1275"/>
    </location>
</feature>
<dbReference type="Proteomes" id="UP001159364">
    <property type="component" value="Linkage Group LG06"/>
</dbReference>
<dbReference type="EMBL" id="JAIWQS010000006">
    <property type="protein sequence ID" value="KAJ8762897.1"/>
    <property type="molecule type" value="Genomic_DNA"/>
</dbReference>
<comment type="caution">
    <text evidence="14">The sequence shown here is derived from an EMBL/GenBank/DDBJ whole genome shotgun (WGS) entry which is preliminary data.</text>
</comment>
<keyword evidence="4" id="KW-0489">Methyltransferase</keyword>
<dbReference type="InterPro" id="IPR050777">
    <property type="entry name" value="SET2_Histone-Lys_MeTrsfase"/>
</dbReference>
<evidence type="ECO:0000313" key="14">
    <source>
        <dbReference type="EMBL" id="KAJ8762897.1"/>
    </source>
</evidence>
<evidence type="ECO:0000259" key="12">
    <source>
        <dbReference type="PROSITE" id="PS51050"/>
    </source>
</evidence>
<keyword evidence="8" id="KW-0863">Zinc-finger</keyword>
<dbReference type="InterPro" id="IPR011124">
    <property type="entry name" value="Znf_CW"/>
</dbReference>
<dbReference type="GO" id="GO:0032259">
    <property type="term" value="P:methylation"/>
    <property type="evidence" value="ECO:0007669"/>
    <property type="project" value="UniProtKB-KW"/>
</dbReference>
<feature type="compositionally biased region" description="Basic residues" evidence="11">
    <location>
        <begin position="644"/>
        <end position="669"/>
    </location>
</feature>